<name>A0AAD8M9E1_9APIA</name>
<evidence type="ECO:0000259" key="7">
    <source>
        <dbReference type="Pfam" id="PF07766"/>
    </source>
</evidence>
<keyword evidence="5" id="KW-0496">Mitochondrion</keyword>
<evidence type="ECO:0000313" key="8">
    <source>
        <dbReference type="EMBL" id="KAK1367080.1"/>
    </source>
</evidence>
<dbReference type="GO" id="GO:0030003">
    <property type="term" value="P:intracellular monoatomic cation homeostasis"/>
    <property type="evidence" value="ECO:0007669"/>
    <property type="project" value="TreeGrafter"/>
</dbReference>
<evidence type="ECO:0000256" key="3">
    <source>
        <dbReference type="ARBA" id="ARBA00022792"/>
    </source>
</evidence>
<protein>
    <recommendedName>
        <fullName evidence="7">Letm1 RBD domain-containing protein</fullName>
    </recommendedName>
</protein>
<comment type="subcellular location">
    <subcellularLocation>
        <location evidence="1">Mitochondrion inner membrane</location>
        <topology evidence="1">Single-pass membrane protein</topology>
    </subcellularLocation>
</comment>
<reference evidence="8" key="1">
    <citation type="submission" date="2023-02" db="EMBL/GenBank/DDBJ databases">
        <title>Genome of toxic invasive species Heracleum sosnowskyi carries increased number of genes despite the absence of recent whole-genome duplications.</title>
        <authorList>
            <person name="Schelkunov M."/>
            <person name="Shtratnikova V."/>
            <person name="Makarenko M."/>
            <person name="Klepikova A."/>
            <person name="Omelchenko D."/>
            <person name="Novikova G."/>
            <person name="Obukhova E."/>
            <person name="Bogdanov V."/>
            <person name="Penin A."/>
            <person name="Logacheva M."/>
        </authorList>
    </citation>
    <scope>NUCLEOTIDE SEQUENCE</scope>
    <source>
        <strain evidence="8">Hsosn_3</strain>
        <tissue evidence="8">Leaf</tissue>
    </source>
</reference>
<dbReference type="PANTHER" id="PTHR14009">
    <property type="entry name" value="LEUCINE ZIPPER-EF-HAND CONTAINING TRANSMEMBRANE PROTEIN"/>
    <property type="match status" value="1"/>
</dbReference>
<dbReference type="Pfam" id="PF07766">
    <property type="entry name" value="LETM1_RBD"/>
    <property type="match status" value="1"/>
</dbReference>
<dbReference type="GO" id="GO:0043022">
    <property type="term" value="F:ribosome binding"/>
    <property type="evidence" value="ECO:0007669"/>
    <property type="project" value="InterPro"/>
</dbReference>
<reference evidence="8" key="2">
    <citation type="submission" date="2023-05" db="EMBL/GenBank/DDBJ databases">
        <authorList>
            <person name="Schelkunov M.I."/>
        </authorList>
    </citation>
    <scope>NUCLEOTIDE SEQUENCE</scope>
    <source>
        <strain evidence="8">Hsosn_3</strain>
        <tissue evidence="8">Leaf</tissue>
    </source>
</reference>
<evidence type="ECO:0000313" key="9">
    <source>
        <dbReference type="Proteomes" id="UP001237642"/>
    </source>
</evidence>
<evidence type="ECO:0000256" key="1">
    <source>
        <dbReference type="ARBA" id="ARBA00004434"/>
    </source>
</evidence>
<proteinExistence type="predicted"/>
<keyword evidence="4" id="KW-1133">Transmembrane helix</keyword>
<keyword evidence="9" id="KW-1185">Reference proteome</keyword>
<dbReference type="Proteomes" id="UP001237642">
    <property type="component" value="Unassembled WGS sequence"/>
</dbReference>
<evidence type="ECO:0000256" key="6">
    <source>
        <dbReference type="ARBA" id="ARBA00023136"/>
    </source>
</evidence>
<dbReference type="AlphaFoldDB" id="A0AAD8M9E1"/>
<sequence length="160" mass="17972">MEQVIRNLKARTEYAKFLRDTATEMAKVAQNSQSGQIKPMAEEFLRFWVDFGVCRPVSNEEILRFVKLFSDELTLDHISSYPLFSLTGLSWRICINLCSSDQGRKGLEGEKEAIKAYGAAQEENSKDAESDADDNVSSALLNRANGILVCSENLKKKLMV</sequence>
<evidence type="ECO:0000256" key="4">
    <source>
        <dbReference type="ARBA" id="ARBA00022989"/>
    </source>
</evidence>
<feature type="domain" description="Letm1 RBD" evidence="7">
    <location>
        <begin position="5"/>
        <end position="87"/>
    </location>
</feature>
<organism evidence="8 9">
    <name type="scientific">Heracleum sosnowskyi</name>
    <dbReference type="NCBI Taxonomy" id="360622"/>
    <lineage>
        <taxon>Eukaryota</taxon>
        <taxon>Viridiplantae</taxon>
        <taxon>Streptophyta</taxon>
        <taxon>Embryophyta</taxon>
        <taxon>Tracheophyta</taxon>
        <taxon>Spermatophyta</taxon>
        <taxon>Magnoliopsida</taxon>
        <taxon>eudicotyledons</taxon>
        <taxon>Gunneridae</taxon>
        <taxon>Pentapetalae</taxon>
        <taxon>asterids</taxon>
        <taxon>campanulids</taxon>
        <taxon>Apiales</taxon>
        <taxon>Apiaceae</taxon>
        <taxon>Apioideae</taxon>
        <taxon>apioid superclade</taxon>
        <taxon>Tordylieae</taxon>
        <taxon>Tordyliinae</taxon>
        <taxon>Heracleum</taxon>
    </lineage>
</organism>
<dbReference type="InterPro" id="IPR033122">
    <property type="entry name" value="LETM1-like_RBD"/>
</dbReference>
<dbReference type="EMBL" id="JAUIZM010000009">
    <property type="protein sequence ID" value="KAK1367080.1"/>
    <property type="molecule type" value="Genomic_DNA"/>
</dbReference>
<comment type="caution">
    <text evidence="8">The sequence shown here is derived from an EMBL/GenBank/DDBJ whole genome shotgun (WGS) entry which is preliminary data.</text>
</comment>
<evidence type="ECO:0000256" key="5">
    <source>
        <dbReference type="ARBA" id="ARBA00023128"/>
    </source>
</evidence>
<accession>A0AAD8M9E1</accession>
<dbReference type="InterPro" id="IPR044202">
    <property type="entry name" value="LETM1/MDM38-like"/>
</dbReference>
<evidence type="ECO:0000256" key="2">
    <source>
        <dbReference type="ARBA" id="ARBA00022692"/>
    </source>
</evidence>
<dbReference type="GO" id="GO:0005743">
    <property type="term" value="C:mitochondrial inner membrane"/>
    <property type="evidence" value="ECO:0007669"/>
    <property type="project" value="UniProtKB-SubCell"/>
</dbReference>
<keyword evidence="2" id="KW-0812">Transmembrane</keyword>
<keyword evidence="6" id="KW-0472">Membrane</keyword>
<dbReference type="PANTHER" id="PTHR14009:SF1">
    <property type="entry name" value="MITOCHONDRIAL PROTON_CALCIUM EXCHANGER PROTEIN"/>
    <property type="match status" value="1"/>
</dbReference>
<gene>
    <name evidence="8" type="ORF">POM88_042641</name>
</gene>
<keyword evidence="3" id="KW-0999">Mitochondrion inner membrane</keyword>